<reference evidence="1 2" key="1">
    <citation type="submission" date="2016-10" db="EMBL/GenBank/DDBJ databases">
        <authorList>
            <person name="de Groot N.N."/>
        </authorList>
    </citation>
    <scope>NUCLEOTIDE SEQUENCE [LARGE SCALE GENOMIC DNA]</scope>
    <source>
        <strain evidence="1 2">LMG 18387</strain>
    </source>
</reference>
<sequence length="86" mass="9525">MHIDYSAQPEAPLQPSLRSNPAYAALAEQYDDVERRIARIENGIERPDGLPLSALKLQRSGLREDLARQVRKAEGGCCNCGNNCSR</sequence>
<dbReference type="STRING" id="29435.SAMN05216588_108222"/>
<evidence type="ECO:0000313" key="1">
    <source>
        <dbReference type="EMBL" id="SDH90347.1"/>
    </source>
</evidence>
<dbReference type="InterPro" id="IPR038444">
    <property type="entry name" value="DUF465_sf"/>
</dbReference>
<proteinExistence type="predicted"/>
<dbReference type="EMBL" id="FNDG01000008">
    <property type="protein sequence ID" value="SDH90347.1"/>
    <property type="molecule type" value="Genomic_DNA"/>
</dbReference>
<protein>
    <recommendedName>
        <fullName evidence="3">DUF465 domain-containing protein</fullName>
    </recommendedName>
</protein>
<dbReference type="Gene3D" id="6.10.280.50">
    <property type="match status" value="1"/>
</dbReference>
<dbReference type="RefSeq" id="WP_167359751.1">
    <property type="nucleotide sequence ID" value="NZ_FNDG01000008.1"/>
</dbReference>
<evidence type="ECO:0000313" key="2">
    <source>
        <dbReference type="Proteomes" id="UP000198606"/>
    </source>
</evidence>
<gene>
    <name evidence="1" type="ORF">SAMN05216588_108222</name>
</gene>
<dbReference type="AlphaFoldDB" id="A0A1G8G7I7"/>
<dbReference type="Proteomes" id="UP000198606">
    <property type="component" value="Unassembled WGS sequence"/>
</dbReference>
<name>A0A1G8G7I7_9GAMM</name>
<evidence type="ECO:0008006" key="3">
    <source>
        <dbReference type="Google" id="ProtNLM"/>
    </source>
</evidence>
<dbReference type="InterPro" id="IPR007420">
    <property type="entry name" value="DUF465"/>
</dbReference>
<organism evidence="1 2">
    <name type="scientific">Phytopseudomonas flavescens</name>
    <dbReference type="NCBI Taxonomy" id="29435"/>
    <lineage>
        <taxon>Bacteria</taxon>
        <taxon>Pseudomonadati</taxon>
        <taxon>Pseudomonadota</taxon>
        <taxon>Gammaproteobacteria</taxon>
        <taxon>Pseudomonadales</taxon>
        <taxon>Pseudomonadaceae</taxon>
        <taxon>Phytopseudomonas</taxon>
    </lineage>
</organism>
<accession>A0A1G8G7I7</accession>
<dbReference type="Pfam" id="PF04325">
    <property type="entry name" value="DUF465"/>
    <property type="match status" value="1"/>
</dbReference>